<dbReference type="Proteomes" id="UP001149607">
    <property type="component" value="Chromosome"/>
</dbReference>
<sequence>METLVLAAGLFVSALTSATILPGTSEAALAAWVYRRDDWALAYAVVLAGNVGGSLLMYAVGRKLPQKRPLPVRATAFLHRWGAWALLLAWVPVIGDALPVAAGWLHLRFWPCFWALLFGKALRYIFLVAVLLQIL</sequence>
<dbReference type="PANTHER" id="PTHR42709:SF4">
    <property type="entry name" value="INNER MEMBRANE PROTEIN YQAA"/>
    <property type="match status" value="1"/>
</dbReference>
<reference evidence="3" key="2">
    <citation type="submission" date="2024-02" db="EMBL/GenBank/DDBJ databases">
        <title>Neisseria leonii sp. nov.</title>
        <authorList>
            <person name="Boutroux M."/>
            <person name="Favre-Rochex S."/>
            <person name="Gorgette O."/>
            <person name="Touak G."/>
            <person name="Muhle E."/>
            <person name="Chesneau O."/>
            <person name="Clermont D."/>
            <person name="Rahi P."/>
        </authorList>
    </citation>
    <scope>NUCLEOTIDE SEQUENCE</scope>
    <source>
        <strain evidence="3">51.81</strain>
    </source>
</reference>
<proteinExistence type="predicted"/>
<keyword evidence="1" id="KW-1133">Transmembrane helix</keyword>
<gene>
    <name evidence="2" type="ORF">ORY91_001028</name>
    <name evidence="3" type="ORF">V9W64_08760</name>
</gene>
<feature type="transmembrane region" description="Helical" evidence="1">
    <location>
        <begin position="81"/>
        <end position="107"/>
    </location>
</feature>
<evidence type="ECO:0000313" key="3">
    <source>
        <dbReference type="EMBL" id="WWY04241.1"/>
    </source>
</evidence>
<dbReference type="RefSeq" id="WP_274584989.1">
    <property type="nucleotide sequence ID" value="NZ_CP145811.1"/>
</dbReference>
<evidence type="ECO:0000256" key="1">
    <source>
        <dbReference type="SAM" id="Phobius"/>
    </source>
</evidence>
<keyword evidence="1" id="KW-0472">Membrane</keyword>
<dbReference type="PANTHER" id="PTHR42709">
    <property type="entry name" value="ALKALINE PHOSPHATASE LIKE PROTEIN"/>
    <property type="match status" value="1"/>
</dbReference>
<protein>
    <submittedName>
        <fullName evidence="2">DedA family protein</fullName>
    </submittedName>
</protein>
<accession>A0A9X4E178</accession>
<keyword evidence="1" id="KW-0812">Transmembrane</keyword>
<keyword evidence="4" id="KW-1185">Reference proteome</keyword>
<reference evidence="2" key="1">
    <citation type="submission" date="2022-10" db="EMBL/GenBank/DDBJ databases">
        <authorList>
            <person name="Boutroux M."/>
        </authorList>
    </citation>
    <scope>NUCLEOTIDE SEQUENCE</scope>
    <source>
        <strain evidence="2">51.81</strain>
    </source>
</reference>
<organism evidence="2">
    <name type="scientific">Neisseria leonii</name>
    <dbReference type="NCBI Taxonomy" id="2995413"/>
    <lineage>
        <taxon>Bacteria</taxon>
        <taxon>Pseudomonadati</taxon>
        <taxon>Pseudomonadota</taxon>
        <taxon>Betaproteobacteria</taxon>
        <taxon>Neisseriales</taxon>
        <taxon>Neisseriaceae</taxon>
        <taxon>Neisseria</taxon>
    </lineage>
</organism>
<evidence type="ECO:0000313" key="2">
    <source>
        <dbReference type="EMBL" id="MDD9327622.1"/>
    </source>
</evidence>
<feature type="transmembrane region" description="Helical" evidence="1">
    <location>
        <begin position="113"/>
        <end position="132"/>
    </location>
</feature>
<dbReference type="EMBL" id="CP146598">
    <property type="protein sequence ID" value="WWY04241.1"/>
    <property type="molecule type" value="Genomic_DNA"/>
</dbReference>
<name>A0A9X4E178_9NEIS</name>
<dbReference type="InterPro" id="IPR051311">
    <property type="entry name" value="DedA_domain"/>
</dbReference>
<evidence type="ECO:0000313" key="4">
    <source>
        <dbReference type="Proteomes" id="UP001149607"/>
    </source>
</evidence>
<feature type="transmembrane region" description="Helical" evidence="1">
    <location>
        <begin position="40"/>
        <end position="60"/>
    </location>
</feature>
<dbReference type="AlphaFoldDB" id="A0A9X4E178"/>
<dbReference type="EMBL" id="JAPQFL010000002">
    <property type="protein sequence ID" value="MDD9327622.1"/>
    <property type="molecule type" value="Genomic_DNA"/>
</dbReference>